<protein>
    <submittedName>
        <fullName evidence="1">Group-specific protein</fullName>
    </submittedName>
</protein>
<reference evidence="1 2" key="1">
    <citation type="journal article" date="2016" name="Front. Microbiol.">
        <title>Comprehensive Phylogenetic Analysis of Bovine Non-aureus Staphylococci Species Based on Whole-Genome Sequencing.</title>
        <authorList>
            <person name="Naushad S."/>
            <person name="Barkema H.W."/>
            <person name="Luby C."/>
            <person name="Condas L.A."/>
            <person name="Nobrega D.B."/>
            <person name="Carson D.A."/>
            <person name="De Buck J."/>
        </authorList>
    </citation>
    <scope>NUCLEOTIDE SEQUENCE [LARGE SCALE GENOMIC DNA]</scope>
    <source>
        <strain evidence="1 2">SNUC 1231</strain>
    </source>
</reference>
<dbReference type="InterPro" id="IPR007710">
    <property type="entry name" value="Nucleoside_deoxyribTrfase"/>
</dbReference>
<dbReference type="EMBL" id="PZFQ01000060">
    <property type="protein sequence ID" value="PTI73807.1"/>
    <property type="molecule type" value="Genomic_DNA"/>
</dbReference>
<proteinExistence type="predicted"/>
<accession>A0A9Q6HMC4</accession>
<dbReference type="RefSeq" id="WP_107545400.1">
    <property type="nucleotide sequence ID" value="NZ_PZFQ01000060.1"/>
</dbReference>
<dbReference type="Pfam" id="PF05014">
    <property type="entry name" value="Nuc_deoxyrib_tr"/>
    <property type="match status" value="1"/>
</dbReference>
<comment type="caution">
    <text evidence="1">The sequence shown here is derived from an EMBL/GenBank/DDBJ whole genome shotgun (WGS) entry which is preliminary data.</text>
</comment>
<dbReference type="AlphaFoldDB" id="A0A9Q6HMC4"/>
<evidence type="ECO:0000313" key="1">
    <source>
        <dbReference type="EMBL" id="PTI73807.1"/>
    </source>
</evidence>
<dbReference type="SUPFAM" id="SSF52309">
    <property type="entry name" value="N-(deoxy)ribosyltransferase-like"/>
    <property type="match status" value="1"/>
</dbReference>
<organism evidence="1 2">
    <name type="scientific">Staphylococcus succinus</name>
    <dbReference type="NCBI Taxonomy" id="61015"/>
    <lineage>
        <taxon>Bacteria</taxon>
        <taxon>Bacillati</taxon>
        <taxon>Bacillota</taxon>
        <taxon>Bacilli</taxon>
        <taxon>Bacillales</taxon>
        <taxon>Staphylococcaceae</taxon>
        <taxon>Staphylococcus</taxon>
    </lineage>
</organism>
<gene>
    <name evidence="1" type="ORF">BU058_12665</name>
</gene>
<sequence length="131" mass="14807">MDKYYIASSFQNKTIVKELSQKLKKLGYLQTYNWTINNKAETKEQLVKIGKDELKGISDSDFLIVVLPGGKGTHVELGIALSQNKPIYIYSQDSNMFNPSNSCTFYHLPNVKIVTGEIVKLINTLEADFNI</sequence>
<name>A0A9Q6HMC4_9STAP</name>
<dbReference type="Proteomes" id="UP000241960">
    <property type="component" value="Unassembled WGS sequence"/>
</dbReference>
<dbReference type="Gene3D" id="3.40.50.450">
    <property type="match status" value="1"/>
</dbReference>
<evidence type="ECO:0000313" key="2">
    <source>
        <dbReference type="Proteomes" id="UP000241960"/>
    </source>
</evidence>